<evidence type="ECO:0000256" key="1">
    <source>
        <dbReference type="SAM" id="MobiDB-lite"/>
    </source>
</evidence>
<organism evidence="2 3">
    <name type="scientific">Heterodera schachtii</name>
    <name type="common">Sugarbeet cyst nematode worm</name>
    <name type="synonym">Tylenchus schachtii</name>
    <dbReference type="NCBI Taxonomy" id="97005"/>
    <lineage>
        <taxon>Eukaryota</taxon>
        <taxon>Metazoa</taxon>
        <taxon>Ecdysozoa</taxon>
        <taxon>Nematoda</taxon>
        <taxon>Chromadorea</taxon>
        <taxon>Rhabditida</taxon>
        <taxon>Tylenchina</taxon>
        <taxon>Tylenchomorpha</taxon>
        <taxon>Tylenchoidea</taxon>
        <taxon>Heteroderidae</taxon>
        <taxon>Heteroderinae</taxon>
        <taxon>Heterodera</taxon>
    </lineage>
</organism>
<gene>
    <name evidence="2" type="ORF">niasHS_001203</name>
</gene>
<keyword evidence="3" id="KW-1185">Reference proteome</keyword>
<dbReference type="Proteomes" id="UP001620645">
    <property type="component" value="Unassembled WGS sequence"/>
</dbReference>
<name>A0ABD2KN31_HETSC</name>
<dbReference type="AlphaFoldDB" id="A0ABD2KN31"/>
<reference evidence="2 3" key="1">
    <citation type="submission" date="2024-10" db="EMBL/GenBank/DDBJ databases">
        <authorList>
            <person name="Kim D."/>
        </authorList>
    </citation>
    <scope>NUCLEOTIDE SEQUENCE [LARGE SCALE GENOMIC DNA]</scope>
    <source>
        <strain evidence="2">Taebaek</strain>
    </source>
</reference>
<evidence type="ECO:0000313" key="3">
    <source>
        <dbReference type="Proteomes" id="UP001620645"/>
    </source>
</evidence>
<evidence type="ECO:0000313" key="2">
    <source>
        <dbReference type="EMBL" id="KAL3104356.1"/>
    </source>
</evidence>
<dbReference type="EMBL" id="JBICCN010000004">
    <property type="protein sequence ID" value="KAL3104356.1"/>
    <property type="molecule type" value="Genomic_DNA"/>
</dbReference>
<protein>
    <submittedName>
        <fullName evidence="2">Uncharacterized protein</fullName>
    </submittedName>
</protein>
<proteinExistence type="predicted"/>
<comment type="caution">
    <text evidence="2">The sequence shown here is derived from an EMBL/GenBank/DDBJ whole genome shotgun (WGS) entry which is preliminary data.</text>
</comment>
<feature type="region of interest" description="Disordered" evidence="1">
    <location>
        <begin position="19"/>
        <end position="53"/>
    </location>
</feature>
<sequence length="139" mass="15817">MKRFHDIWSRLPSIFPNEQSVRPAFPKTCRPQTDQGRVSRGVKNQPPPDSGPCWTTTSFGCHLPFLTQKTRPRQSQYHGSSTGRFAGQLHRQFACLATDQEAAAQWTERRKREIAEEAERVLKGLKEVIVDSSTFSDNS</sequence>
<accession>A0ABD2KN31</accession>